<feature type="region of interest" description="Disordered" evidence="2">
    <location>
        <begin position="24"/>
        <end position="271"/>
    </location>
</feature>
<dbReference type="InterPro" id="IPR051112">
    <property type="entry name" value="CWC26_splicing_factor"/>
</dbReference>
<evidence type="ECO:0000256" key="1">
    <source>
        <dbReference type="ARBA" id="ARBA00011069"/>
    </source>
</evidence>
<evidence type="ECO:0000313" key="3">
    <source>
        <dbReference type="EMBL" id="PWN34915.1"/>
    </source>
</evidence>
<dbReference type="PANTHER" id="PTHR31809:SF0">
    <property type="entry name" value="BUD13 HOMOLOG"/>
    <property type="match status" value="1"/>
</dbReference>
<feature type="region of interest" description="Disordered" evidence="2">
    <location>
        <begin position="294"/>
        <end position="315"/>
    </location>
</feature>
<dbReference type="EMBL" id="KZ819603">
    <property type="protein sequence ID" value="PWN34915.1"/>
    <property type="molecule type" value="Genomic_DNA"/>
</dbReference>
<proteinExistence type="inferred from homology"/>
<feature type="compositionally biased region" description="Basic and acidic residues" evidence="2">
    <location>
        <begin position="248"/>
        <end position="271"/>
    </location>
</feature>
<dbReference type="InParanoid" id="A0A316VHD7"/>
<feature type="region of interest" description="Disordered" evidence="2">
    <location>
        <begin position="334"/>
        <end position="359"/>
    </location>
</feature>
<dbReference type="Pfam" id="PF09736">
    <property type="entry name" value="Bud13"/>
    <property type="match status" value="1"/>
</dbReference>
<evidence type="ECO:0000313" key="4">
    <source>
        <dbReference type="Proteomes" id="UP000245771"/>
    </source>
</evidence>
<name>A0A316VHD7_9BASI</name>
<dbReference type="AlphaFoldDB" id="A0A316VHD7"/>
<dbReference type="FunCoup" id="A0A316VHD7">
    <property type="interactions" value="79"/>
</dbReference>
<sequence length="359" mass="41428">MPDPSLNAYLAKHYLDGAKAEAILARDGTDGERKRKRKKVKPEQESASGSGFRLVDDSDETWKADRLDDDGALVVEDEGSTSKRKQSRWAKVGKSSGTGRDDVLQDGDLPQVADEQGMNLDANDQMSAERQLAANPAAGSSSSNSAIRAGLKTREEMRAERIERERKAAEEKEAKRSGQIQSTNEDEQKALQQAERERRQQETVYRDATGKRIDVQKEDEERRKKREEERKLEREKTDWNKGEAQLRNAREQRRREEEERNTSFARHADDTKMNAQLRKVERQNDPAARFLKNKEAHQARGPQKPVYKGHFPPNRFGIRPGYRWDGVERSNGFENKLFQRRNERARRKAEHQAWSQEDM</sequence>
<gene>
    <name evidence="3" type="ORF">FA14DRAFT_160317</name>
</gene>
<accession>A0A316VHD7</accession>
<organism evidence="3 4">
    <name type="scientific">Meira miltonrushii</name>
    <dbReference type="NCBI Taxonomy" id="1280837"/>
    <lineage>
        <taxon>Eukaryota</taxon>
        <taxon>Fungi</taxon>
        <taxon>Dikarya</taxon>
        <taxon>Basidiomycota</taxon>
        <taxon>Ustilaginomycotina</taxon>
        <taxon>Exobasidiomycetes</taxon>
        <taxon>Exobasidiales</taxon>
        <taxon>Brachybasidiaceae</taxon>
        <taxon>Meira</taxon>
    </lineage>
</organism>
<protein>
    <recommendedName>
        <fullName evidence="5">Pre-mRNA-splicing factor CWC26</fullName>
    </recommendedName>
</protein>
<feature type="compositionally biased region" description="Basic and acidic residues" evidence="2">
    <location>
        <begin position="54"/>
        <end position="66"/>
    </location>
</feature>
<keyword evidence="4" id="KW-1185">Reference proteome</keyword>
<dbReference type="GeneID" id="37020402"/>
<feature type="compositionally biased region" description="Basic and acidic residues" evidence="2">
    <location>
        <begin position="186"/>
        <end position="241"/>
    </location>
</feature>
<dbReference type="RefSeq" id="XP_025355217.1">
    <property type="nucleotide sequence ID" value="XM_025498621.1"/>
</dbReference>
<feature type="compositionally biased region" description="Basic and acidic residues" evidence="2">
    <location>
        <begin position="152"/>
        <end position="176"/>
    </location>
</feature>
<dbReference type="OrthoDB" id="6022at2759"/>
<reference evidence="3 4" key="1">
    <citation type="journal article" date="2018" name="Mol. Biol. Evol.">
        <title>Broad Genomic Sampling Reveals a Smut Pathogenic Ancestry of the Fungal Clade Ustilaginomycotina.</title>
        <authorList>
            <person name="Kijpornyongpan T."/>
            <person name="Mondo S.J."/>
            <person name="Barry K."/>
            <person name="Sandor L."/>
            <person name="Lee J."/>
            <person name="Lipzen A."/>
            <person name="Pangilinan J."/>
            <person name="LaButti K."/>
            <person name="Hainaut M."/>
            <person name="Henrissat B."/>
            <person name="Grigoriev I.V."/>
            <person name="Spatafora J.W."/>
            <person name="Aime M.C."/>
        </authorList>
    </citation>
    <scope>NUCLEOTIDE SEQUENCE [LARGE SCALE GENOMIC DNA]</scope>
    <source>
        <strain evidence="3 4">MCA 3882</strain>
    </source>
</reference>
<dbReference type="InterPro" id="IPR018609">
    <property type="entry name" value="Bud13"/>
</dbReference>
<feature type="compositionally biased region" description="Acidic residues" evidence="2">
    <location>
        <begin position="67"/>
        <end position="79"/>
    </location>
</feature>
<comment type="similarity">
    <text evidence="1">Belongs to the CWC26 family.</text>
</comment>
<feature type="compositionally biased region" description="Low complexity" evidence="2">
    <location>
        <begin position="133"/>
        <end position="146"/>
    </location>
</feature>
<dbReference type="STRING" id="1280837.A0A316VHD7"/>
<dbReference type="PANTHER" id="PTHR31809">
    <property type="entry name" value="BUD13 HOMOLOG"/>
    <property type="match status" value="1"/>
</dbReference>
<dbReference type="GO" id="GO:0005684">
    <property type="term" value="C:U2-type spliceosomal complex"/>
    <property type="evidence" value="ECO:0007669"/>
    <property type="project" value="TreeGrafter"/>
</dbReference>
<dbReference type="GO" id="GO:0003723">
    <property type="term" value="F:RNA binding"/>
    <property type="evidence" value="ECO:0007669"/>
    <property type="project" value="TreeGrafter"/>
</dbReference>
<dbReference type="GO" id="GO:0000398">
    <property type="term" value="P:mRNA splicing, via spliceosome"/>
    <property type="evidence" value="ECO:0007669"/>
    <property type="project" value="TreeGrafter"/>
</dbReference>
<dbReference type="Proteomes" id="UP000245771">
    <property type="component" value="Unassembled WGS sequence"/>
</dbReference>
<dbReference type="GO" id="GO:0070274">
    <property type="term" value="C:RES complex"/>
    <property type="evidence" value="ECO:0007669"/>
    <property type="project" value="TreeGrafter"/>
</dbReference>
<evidence type="ECO:0000256" key="2">
    <source>
        <dbReference type="SAM" id="MobiDB-lite"/>
    </source>
</evidence>
<evidence type="ECO:0008006" key="5">
    <source>
        <dbReference type="Google" id="ProtNLM"/>
    </source>
</evidence>